<reference evidence="1" key="1">
    <citation type="journal article" date="2021" name="Proc. Natl. Acad. Sci. U.S.A.">
        <title>A Catalog of Tens of Thousands of Viruses from Human Metagenomes Reveals Hidden Associations with Chronic Diseases.</title>
        <authorList>
            <person name="Tisza M.J."/>
            <person name="Buck C.B."/>
        </authorList>
    </citation>
    <scope>NUCLEOTIDE SEQUENCE</scope>
    <source>
        <strain evidence="1">Ct3r22</strain>
    </source>
</reference>
<organism evidence="1">
    <name type="scientific">Siphoviridae sp. ct3r22</name>
    <dbReference type="NCBI Taxonomy" id="2825325"/>
    <lineage>
        <taxon>Viruses</taxon>
        <taxon>Duplodnaviria</taxon>
        <taxon>Heunggongvirae</taxon>
        <taxon>Uroviricota</taxon>
        <taxon>Caudoviricetes</taxon>
    </lineage>
</organism>
<proteinExistence type="predicted"/>
<evidence type="ECO:0000313" key="1">
    <source>
        <dbReference type="EMBL" id="DAG00461.1"/>
    </source>
</evidence>
<protein>
    <submittedName>
        <fullName evidence="1">Uncharacterized protein</fullName>
    </submittedName>
</protein>
<sequence>MLQITQIKAIITRLLIFVQEDYKNNAEENTFLHKTFYGVKDGNFDFYEQGKKLFLRNDSNPRNLRVLLEFPKDKAKTPAYVVREPSKRTSEFNSIGKLTGQFDHTGKMILRDSRNYEFEVMCVSDNFLESILMSEILYSLLLGSYNILSQSFQSISFSMKEVMINADVIPLPFFLRSIGLNLTSDEHVPTIEEMPLLKKVLFADAGLMSTLESSGNILSY</sequence>
<name>A0A8S5V169_9CAUD</name>
<dbReference type="EMBL" id="BK016180">
    <property type="protein sequence ID" value="DAG00461.1"/>
    <property type="molecule type" value="Genomic_DNA"/>
</dbReference>
<accession>A0A8S5V169</accession>